<proteinExistence type="inferred from homology"/>
<keyword evidence="6" id="KW-0694">RNA-binding</keyword>
<keyword evidence="2 6" id="KW-0689">Ribosomal protein</keyword>
<reference evidence="7 9" key="1">
    <citation type="submission" date="2015-03" db="EMBL/GenBank/DDBJ databases">
        <title>Complete genome sequence of Lactobacillus acetotolerans NBRC 13120.</title>
        <authorList>
            <person name="Toh H."/>
            <person name="Morita H."/>
            <person name="Fujita N."/>
        </authorList>
    </citation>
    <scope>NUCLEOTIDE SEQUENCE [LARGE SCALE GENOMIC DNA]</scope>
    <source>
        <strain evidence="7 9">NBRC 13120</strain>
    </source>
</reference>
<keyword evidence="3 6" id="KW-0687">Ribonucleoprotein</keyword>
<dbReference type="InterPro" id="IPR043141">
    <property type="entry name" value="Ribosomal_uL10-like_sf"/>
</dbReference>
<dbReference type="NCBIfam" id="NF000955">
    <property type="entry name" value="PRK00099.1-1"/>
    <property type="match status" value="1"/>
</dbReference>
<dbReference type="InterPro" id="IPR022973">
    <property type="entry name" value="Ribosomal_uL10_bac"/>
</dbReference>
<dbReference type="PANTHER" id="PTHR11560">
    <property type="entry name" value="39S RIBOSOMAL PROTEIN L10, MITOCHONDRIAL"/>
    <property type="match status" value="1"/>
</dbReference>
<accession>A0A0D6A1X1</accession>
<organism evidence="7 9">
    <name type="scientific">Lactobacillus acetotolerans</name>
    <dbReference type="NCBI Taxonomy" id="1600"/>
    <lineage>
        <taxon>Bacteria</taxon>
        <taxon>Bacillati</taxon>
        <taxon>Bacillota</taxon>
        <taxon>Bacilli</taxon>
        <taxon>Lactobacillales</taxon>
        <taxon>Lactobacillaceae</taxon>
        <taxon>Lactobacillus</taxon>
    </lineage>
</organism>
<dbReference type="GO" id="GO:0003735">
    <property type="term" value="F:structural constituent of ribosome"/>
    <property type="evidence" value="ECO:0007669"/>
    <property type="project" value="InterPro"/>
</dbReference>
<dbReference type="Gene3D" id="3.30.70.1730">
    <property type="match status" value="1"/>
</dbReference>
<dbReference type="RefSeq" id="WP_054681167.1">
    <property type="nucleotide sequence ID" value="NZ_AP014808.1"/>
</dbReference>
<evidence type="ECO:0000313" key="8">
    <source>
        <dbReference type="EMBL" id="QFG50915.1"/>
    </source>
</evidence>
<keyword evidence="6" id="KW-0699">rRNA-binding</keyword>
<dbReference type="CDD" id="cd05797">
    <property type="entry name" value="Ribosomal_L10"/>
    <property type="match status" value="1"/>
</dbReference>
<dbReference type="InterPro" id="IPR002363">
    <property type="entry name" value="Ribosomal_uL10_CS_bac"/>
</dbReference>
<reference evidence="8 10" key="2">
    <citation type="submission" date="2019-09" db="EMBL/GenBank/DDBJ databases">
        <title>Genome sequencing of Lactobacillus acetotolerans.</title>
        <authorList>
            <person name="Kim K."/>
        </authorList>
    </citation>
    <scope>NUCLEOTIDE SEQUENCE [LARGE SCALE GENOMIC DNA]</scope>
    <source>
        <strain evidence="8 10">LA749</strain>
    </source>
</reference>
<dbReference type="GeneID" id="78211796"/>
<dbReference type="SUPFAM" id="SSF160369">
    <property type="entry name" value="Ribosomal protein L10-like"/>
    <property type="match status" value="1"/>
</dbReference>
<dbReference type="GO" id="GO:0015934">
    <property type="term" value="C:large ribosomal subunit"/>
    <property type="evidence" value="ECO:0007669"/>
    <property type="project" value="InterPro"/>
</dbReference>
<dbReference type="STRING" id="1600.LBAT_0434"/>
<comment type="similarity">
    <text evidence="1 6">Belongs to the universal ribosomal protein uL10 family.</text>
</comment>
<evidence type="ECO:0000256" key="6">
    <source>
        <dbReference type="HAMAP-Rule" id="MF_00362"/>
    </source>
</evidence>
<dbReference type="InterPro" id="IPR047865">
    <property type="entry name" value="Ribosomal_uL10_bac_type"/>
</dbReference>
<gene>
    <name evidence="6" type="primary">rplJ</name>
    <name evidence="8" type="ORF">LA749_02240</name>
    <name evidence="7" type="ORF">LBAT_0434</name>
</gene>
<dbReference type="GO" id="GO:0006412">
    <property type="term" value="P:translation"/>
    <property type="evidence" value="ECO:0007669"/>
    <property type="project" value="UniProtKB-UniRule"/>
</dbReference>
<dbReference type="AlphaFoldDB" id="A0A0D6A1X1"/>
<name>A0A0D6A1X1_9LACO</name>
<evidence type="ECO:0000313" key="7">
    <source>
        <dbReference type="EMBL" id="BAQ56823.1"/>
    </source>
</evidence>
<dbReference type="KEGG" id="lae:LBAT_0434"/>
<comment type="function">
    <text evidence="6">Forms part of the ribosomal stalk, playing a central role in the interaction of the ribosome with GTP-bound translation factors.</text>
</comment>
<evidence type="ECO:0000313" key="9">
    <source>
        <dbReference type="Proteomes" id="UP000035709"/>
    </source>
</evidence>
<dbReference type="PATRIC" id="fig|1600.4.peg.444"/>
<dbReference type="PROSITE" id="PS01109">
    <property type="entry name" value="RIBOSOMAL_L10"/>
    <property type="match status" value="1"/>
</dbReference>
<keyword evidence="9" id="KW-1185">Reference proteome</keyword>
<evidence type="ECO:0000256" key="5">
    <source>
        <dbReference type="ARBA" id="ARBA00035202"/>
    </source>
</evidence>
<dbReference type="GO" id="GO:0070180">
    <property type="term" value="F:large ribosomal subunit rRNA binding"/>
    <property type="evidence" value="ECO:0007669"/>
    <property type="project" value="UniProtKB-UniRule"/>
</dbReference>
<dbReference type="Proteomes" id="UP000325393">
    <property type="component" value="Chromosome"/>
</dbReference>
<evidence type="ECO:0000256" key="1">
    <source>
        <dbReference type="ARBA" id="ARBA00008889"/>
    </source>
</evidence>
<evidence type="ECO:0000256" key="4">
    <source>
        <dbReference type="ARBA" id="ARBA00026025"/>
    </source>
</evidence>
<dbReference type="OrthoDB" id="9808307at2"/>
<evidence type="ECO:0000256" key="3">
    <source>
        <dbReference type="ARBA" id="ARBA00023274"/>
    </source>
</evidence>
<dbReference type="Pfam" id="PF00466">
    <property type="entry name" value="Ribosomal_L10"/>
    <property type="match status" value="1"/>
</dbReference>
<dbReference type="EMBL" id="CP044496">
    <property type="protein sequence ID" value="QFG50915.1"/>
    <property type="molecule type" value="Genomic_DNA"/>
</dbReference>
<dbReference type="EMBL" id="AP014808">
    <property type="protein sequence ID" value="BAQ56823.1"/>
    <property type="molecule type" value="Genomic_DNA"/>
</dbReference>
<dbReference type="Proteomes" id="UP000035709">
    <property type="component" value="Chromosome"/>
</dbReference>
<evidence type="ECO:0000256" key="2">
    <source>
        <dbReference type="ARBA" id="ARBA00022980"/>
    </source>
</evidence>
<dbReference type="HAMAP" id="MF_00362">
    <property type="entry name" value="Ribosomal_uL10"/>
    <property type="match status" value="1"/>
</dbReference>
<evidence type="ECO:0000313" key="10">
    <source>
        <dbReference type="Proteomes" id="UP000325393"/>
    </source>
</evidence>
<sequence length="175" mass="19139">MSKTAIAEKEKLVDAFADELKDAKAILVINYLGLSVEEVTKMRDELRDNNVKMRVIKNTFLKRAAAKAGVKGLDDTFVGPTAVVYTDDADDITEPARIVSKYEDDYDVMEIKGGMLEGKLTSKDEIKELASIPGRDGLLSMLVSVLQAPIRDFAYAVKAVADSKSDDSDSKDATK</sequence>
<dbReference type="Gene3D" id="6.10.250.290">
    <property type="match status" value="1"/>
</dbReference>
<dbReference type="InterPro" id="IPR001790">
    <property type="entry name" value="Ribosomal_uL10"/>
</dbReference>
<protein>
    <recommendedName>
        <fullName evidence="5 6">Large ribosomal subunit protein uL10</fullName>
    </recommendedName>
</protein>
<comment type="subunit">
    <text evidence="4 6">Part of the ribosomal stalk of the 50S ribosomal subunit. The N-terminus interacts with L11 and the large rRNA to form the base of the stalk. The C-terminus forms an elongated spine to which L12 dimers bind in a sequential fashion forming a multimeric L10(L12)X complex.</text>
</comment>